<dbReference type="Proteomes" id="UP000623795">
    <property type="component" value="Unassembled WGS sequence"/>
</dbReference>
<evidence type="ECO:0000259" key="1">
    <source>
        <dbReference type="PROSITE" id="PS51352"/>
    </source>
</evidence>
<dbReference type="PROSITE" id="PS51352">
    <property type="entry name" value="THIOREDOXIN_2"/>
    <property type="match status" value="1"/>
</dbReference>
<feature type="domain" description="Thioredoxin" evidence="1">
    <location>
        <begin position="1"/>
        <end position="108"/>
    </location>
</feature>
<dbReference type="InterPro" id="IPR036249">
    <property type="entry name" value="Thioredoxin-like_sf"/>
</dbReference>
<dbReference type="CDD" id="cd02947">
    <property type="entry name" value="TRX_family"/>
    <property type="match status" value="1"/>
</dbReference>
<evidence type="ECO:0000313" key="2">
    <source>
        <dbReference type="EMBL" id="NMG42826.1"/>
    </source>
</evidence>
<name>A0ABX1PTP9_9RHOO</name>
<dbReference type="SUPFAM" id="SSF52833">
    <property type="entry name" value="Thioredoxin-like"/>
    <property type="match status" value="1"/>
</dbReference>
<dbReference type="Gene3D" id="3.40.30.10">
    <property type="entry name" value="Glutaredoxin"/>
    <property type="match status" value="1"/>
</dbReference>
<proteinExistence type="predicted"/>
<evidence type="ECO:0000313" key="3">
    <source>
        <dbReference type="Proteomes" id="UP000623795"/>
    </source>
</evidence>
<organism evidence="2 3">
    <name type="scientific">Aromatoleum toluvorans</name>
    <dbReference type="NCBI Taxonomy" id="92002"/>
    <lineage>
        <taxon>Bacteria</taxon>
        <taxon>Pseudomonadati</taxon>
        <taxon>Pseudomonadota</taxon>
        <taxon>Betaproteobacteria</taxon>
        <taxon>Rhodocyclales</taxon>
        <taxon>Rhodocyclaceae</taxon>
        <taxon>Aromatoleum</taxon>
    </lineage>
</organism>
<reference evidence="2 3" key="1">
    <citation type="submission" date="2019-12" db="EMBL/GenBank/DDBJ databases">
        <title>Comparative genomics gives insights into the taxonomy of the Azoarcus-Aromatoleum group and reveals separate origins of nif in the plant-associated Azoarcus and non-plant-associated Aromatoleum sub-groups.</title>
        <authorList>
            <person name="Lafos M."/>
            <person name="Maluk M."/>
            <person name="Batista M."/>
            <person name="Junghare M."/>
            <person name="Carmona M."/>
            <person name="Faoro H."/>
            <person name="Cruz L.M."/>
            <person name="Battistoni F."/>
            <person name="De Souza E."/>
            <person name="Pedrosa F."/>
            <person name="Chen W.-M."/>
            <person name="Poole P.S."/>
            <person name="Dixon R.A."/>
            <person name="James E.K."/>
        </authorList>
    </citation>
    <scope>NUCLEOTIDE SEQUENCE [LARGE SCALE GENOMIC DNA]</scope>
    <source>
        <strain evidence="2 3">Td21</strain>
    </source>
</reference>
<dbReference type="InterPro" id="IPR013766">
    <property type="entry name" value="Thioredoxin_domain"/>
</dbReference>
<gene>
    <name evidence="2" type="ORF">GPA22_03625</name>
</gene>
<dbReference type="EMBL" id="WTVN01000003">
    <property type="protein sequence ID" value="NMG42826.1"/>
    <property type="molecule type" value="Genomic_DNA"/>
</dbReference>
<accession>A0ABX1PTP9</accession>
<keyword evidence="3" id="KW-1185">Reference proteome</keyword>
<protein>
    <submittedName>
        <fullName evidence="2">Thioredoxin</fullName>
    </submittedName>
</protein>
<dbReference type="Pfam" id="PF00085">
    <property type="entry name" value="Thioredoxin"/>
    <property type="match status" value="1"/>
</dbReference>
<sequence length="113" mass="12241">MEMNAEYATIAPDRKEIDALKGPTVLEFGTGWCGYCRGAQPLIAEAFATHQGIRHLKIEDGPGRALGRSFRVKLWPTLVFLRDGVEVARIVRPGSAAELAEALRQLEPGPAAA</sequence>
<comment type="caution">
    <text evidence="2">The sequence shown here is derived from an EMBL/GenBank/DDBJ whole genome shotgun (WGS) entry which is preliminary data.</text>
</comment>